<evidence type="ECO:0000313" key="2">
    <source>
        <dbReference type="Proteomes" id="UP001549691"/>
    </source>
</evidence>
<comment type="caution">
    <text evidence="1">The sequence shown here is derived from an EMBL/GenBank/DDBJ whole genome shotgun (WGS) entry which is preliminary data.</text>
</comment>
<protein>
    <submittedName>
        <fullName evidence="1">Uncharacterized protein</fullName>
    </submittedName>
</protein>
<name>A0ABV2TKF5_9RHOO</name>
<gene>
    <name evidence="1" type="ORF">ABXR19_09350</name>
</gene>
<evidence type="ECO:0000313" key="1">
    <source>
        <dbReference type="EMBL" id="MET7014394.1"/>
    </source>
</evidence>
<sequence>MYKKLRIGILLFILLTVAVSTWRANAKVTGWQSTLQVALFPINADGSAASQRYIDALQASSIEPIGDYLGEQAKQHGLNKLYPVRVSLGPAIQSLPPAQPTRGSALDAIVWSLKMRWWAWRNTPATAIRPDVRVYQLYYDPATHSSVPDSAGLAKGQIGIAHLFATRQMHGSNLVVTTHELLHTLGATDKYDPRNGLPIFPAGYAEPELNPRLPQQFAEIMGGRIPVDEGRAEIPASLGATLIGPQTAREIGWIKK</sequence>
<dbReference type="Proteomes" id="UP001549691">
    <property type="component" value="Unassembled WGS sequence"/>
</dbReference>
<reference evidence="1 2" key="1">
    <citation type="submission" date="2024-07" db="EMBL/GenBank/DDBJ databases">
        <title>Uliginosibacterium flavum JJ3220;KACC:17644.</title>
        <authorList>
            <person name="Kim M.K."/>
        </authorList>
    </citation>
    <scope>NUCLEOTIDE SEQUENCE [LARGE SCALE GENOMIC DNA]</scope>
    <source>
        <strain evidence="1 2">KACC:17644</strain>
    </source>
</reference>
<dbReference type="RefSeq" id="WP_354600856.1">
    <property type="nucleotide sequence ID" value="NZ_JBEWZI010000008.1"/>
</dbReference>
<dbReference type="EMBL" id="JBEWZI010000008">
    <property type="protein sequence ID" value="MET7014394.1"/>
    <property type="molecule type" value="Genomic_DNA"/>
</dbReference>
<organism evidence="1 2">
    <name type="scientific">Uliginosibacterium flavum</name>
    <dbReference type="NCBI Taxonomy" id="1396831"/>
    <lineage>
        <taxon>Bacteria</taxon>
        <taxon>Pseudomonadati</taxon>
        <taxon>Pseudomonadota</taxon>
        <taxon>Betaproteobacteria</taxon>
        <taxon>Rhodocyclales</taxon>
        <taxon>Zoogloeaceae</taxon>
        <taxon>Uliginosibacterium</taxon>
    </lineage>
</organism>
<accession>A0ABV2TKF5</accession>
<proteinExistence type="predicted"/>
<keyword evidence="2" id="KW-1185">Reference proteome</keyword>